<evidence type="ECO:0000313" key="3">
    <source>
        <dbReference type="Proteomes" id="UP000708208"/>
    </source>
</evidence>
<accession>A0A8J2P144</accession>
<dbReference type="PROSITE" id="PS51257">
    <property type="entry name" value="PROKAR_LIPOPROTEIN"/>
    <property type="match status" value="1"/>
</dbReference>
<feature type="non-terminal residue" evidence="2">
    <location>
        <position position="1"/>
    </location>
</feature>
<feature type="signal peptide" evidence="1">
    <location>
        <begin position="1"/>
        <end position="19"/>
    </location>
</feature>
<feature type="chain" id="PRO_5035260613" evidence="1">
    <location>
        <begin position="20"/>
        <end position="45"/>
    </location>
</feature>
<name>A0A8J2P144_9HEXA</name>
<dbReference type="EMBL" id="CAJVCH010143691">
    <property type="protein sequence ID" value="CAG7727099.1"/>
    <property type="molecule type" value="Genomic_DNA"/>
</dbReference>
<evidence type="ECO:0000313" key="2">
    <source>
        <dbReference type="EMBL" id="CAG7727099.1"/>
    </source>
</evidence>
<evidence type="ECO:0000256" key="1">
    <source>
        <dbReference type="SAM" id="SignalP"/>
    </source>
</evidence>
<organism evidence="2 3">
    <name type="scientific">Allacma fusca</name>
    <dbReference type="NCBI Taxonomy" id="39272"/>
    <lineage>
        <taxon>Eukaryota</taxon>
        <taxon>Metazoa</taxon>
        <taxon>Ecdysozoa</taxon>
        <taxon>Arthropoda</taxon>
        <taxon>Hexapoda</taxon>
        <taxon>Collembola</taxon>
        <taxon>Symphypleona</taxon>
        <taxon>Sminthuridae</taxon>
        <taxon>Allacma</taxon>
    </lineage>
</organism>
<proteinExistence type="predicted"/>
<comment type="caution">
    <text evidence="2">The sequence shown here is derived from an EMBL/GenBank/DDBJ whole genome shotgun (WGS) entry which is preliminary data.</text>
</comment>
<dbReference type="Proteomes" id="UP000708208">
    <property type="component" value="Unassembled WGS sequence"/>
</dbReference>
<keyword evidence="3" id="KW-1185">Reference proteome</keyword>
<keyword evidence="1" id="KW-0732">Signal</keyword>
<dbReference type="AlphaFoldDB" id="A0A8J2P144"/>
<gene>
    <name evidence="2" type="ORF">AFUS01_LOCUS15959</name>
</gene>
<sequence length="45" mass="4782">MKTLAILPFLALAIFSCHGSPANITRGDIQADEMWISTIAHGTPA</sequence>
<protein>
    <submittedName>
        <fullName evidence="2">Uncharacterized protein</fullName>
    </submittedName>
</protein>
<reference evidence="2" key="1">
    <citation type="submission" date="2021-06" db="EMBL/GenBank/DDBJ databases">
        <authorList>
            <person name="Hodson N. C."/>
            <person name="Mongue J. A."/>
            <person name="Jaron S. K."/>
        </authorList>
    </citation>
    <scope>NUCLEOTIDE SEQUENCE</scope>
</reference>